<reference evidence="2 3" key="1">
    <citation type="submission" date="2022-12" db="EMBL/GenBank/DDBJ databases">
        <title>Chromosome-scale assembly of the Ensete ventricosum genome.</title>
        <authorList>
            <person name="Dussert Y."/>
            <person name="Stocks J."/>
            <person name="Wendawek A."/>
            <person name="Woldeyes F."/>
            <person name="Nichols R.A."/>
            <person name="Borrell J.S."/>
        </authorList>
    </citation>
    <scope>NUCLEOTIDE SEQUENCE [LARGE SCALE GENOMIC DNA]</scope>
    <source>
        <strain evidence="3">cv. Maze</strain>
        <tissue evidence="2">Seeds</tissue>
    </source>
</reference>
<sequence>MGDCCAAPADPERKRKAGRKKKQTRPNESLLDRLRPWAGPRPCRPQEPYRPPNRQPVRAGADARPPRVGEHVACNSISKKKLCKAVAHRGRAQGESLKLDISEIALLISHFAKVEDPRQLHYNIGASIIWDIRISTILVYGFDIG</sequence>
<evidence type="ECO:0000313" key="2">
    <source>
        <dbReference type="EMBL" id="KAJ8510326.1"/>
    </source>
</evidence>
<evidence type="ECO:0000313" key="3">
    <source>
        <dbReference type="Proteomes" id="UP001222027"/>
    </source>
</evidence>
<feature type="region of interest" description="Disordered" evidence="1">
    <location>
        <begin position="1"/>
        <end position="67"/>
    </location>
</feature>
<feature type="compositionally biased region" description="Basic residues" evidence="1">
    <location>
        <begin position="14"/>
        <end position="24"/>
    </location>
</feature>
<accession>A0AAV8RQY8</accession>
<evidence type="ECO:0000256" key="1">
    <source>
        <dbReference type="SAM" id="MobiDB-lite"/>
    </source>
</evidence>
<comment type="caution">
    <text evidence="2">The sequence shown here is derived from an EMBL/GenBank/DDBJ whole genome shotgun (WGS) entry which is preliminary data.</text>
</comment>
<organism evidence="2 3">
    <name type="scientific">Ensete ventricosum</name>
    <name type="common">Abyssinian banana</name>
    <name type="synonym">Musa ensete</name>
    <dbReference type="NCBI Taxonomy" id="4639"/>
    <lineage>
        <taxon>Eukaryota</taxon>
        <taxon>Viridiplantae</taxon>
        <taxon>Streptophyta</taxon>
        <taxon>Embryophyta</taxon>
        <taxon>Tracheophyta</taxon>
        <taxon>Spermatophyta</taxon>
        <taxon>Magnoliopsida</taxon>
        <taxon>Liliopsida</taxon>
        <taxon>Zingiberales</taxon>
        <taxon>Musaceae</taxon>
        <taxon>Ensete</taxon>
    </lineage>
</organism>
<feature type="compositionally biased region" description="Pro residues" evidence="1">
    <location>
        <begin position="42"/>
        <end position="54"/>
    </location>
</feature>
<protein>
    <submittedName>
        <fullName evidence="2">Uncharacterized protein</fullName>
    </submittedName>
</protein>
<gene>
    <name evidence="2" type="ORF">OPV22_000760</name>
</gene>
<dbReference type="Proteomes" id="UP001222027">
    <property type="component" value="Unassembled WGS sequence"/>
</dbReference>
<name>A0AAV8RQY8_ENSVE</name>
<proteinExistence type="predicted"/>
<dbReference type="AlphaFoldDB" id="A0AAV8RQY8"/>
<dbReference type="EMBL" id="JAQQAF010000001">
    <property type="protein sequence ID" value="KAJ8510326.1"/>
    <property type="molecule type" value="Genomic_DNA"/>
</dbReference>
<keyword evidence="3" id="KW-1185">Reference proteome</keyword>